<dbReference type="Proteomes" id="UP001271007">
    <property type="component" value="Unassembled WGS sequence"/>
</dbReference>
<dbReference type="AlphaFoldDB" id="A0AAJ0G4G6"/>
<keyword evidence="3" id="KW-1185">Reference proteome</keyword>
<dbReference type="EMBL" id="JAWDJX010000110">
    <property type="protein sequence ID" value="KAK3046172.1"/>
    <property type="molecule type" value="Genomic_DNA"/>
</dbReference>
<accession>A0AAJ0G4G6</accession>
<comment type="caution">
    <text evidence="2">The sequence shown here is derived from an EMBL/GenBank/DDBJ whole genome shotgun (WGS) entry which is preliminary data.</text>
</comment>
<feature type="signal peptide" evidence="1">
    <location>
        <begin position="1"/>
        <end position="19"/>
    </location>
</feature>
<feature type="chain" id="PRO_5042574725" description="AA1-like domain-containing protein" evidence="1">
    <location>
        <begin position="20"/>
        <end position="158"/>
    </location>
</feature>
<sequence length="158" mass="17161">MFSTIIILLTAMLAVFSSAASDDFQVTNLSITKVDGGNVTIKFTVHDPDPLGKETKSCGGTWKIASHGYPVDSYKVCGGNTTFGWHMESYRSMEVFVLGLEHSYTDPSVGKPPYDQITNFAKTNLTLANHPCKVNKGQKVCAQKANTVIRAPIWGTIA</sequence>
<gene>
    <name evidence="2" type="ORF">LTR09_012332</name>
</gene>
<proteinExistence type="predicted"/>
<name>A0AAJ0G4G6_9PEZI</name>
<evidence type="ECO:0000313" key="3">
    <source>
        <dbReference type="Proteomes" id="UP001271007"/>
    </source>
</evidence>
<keyword evidence="1" id="KW-0732">Signal</keyword>
<protein>
    <recommendedName>
        <fullName evidence="4">AA1-like domain-containing protein</fullName>
    </recommendedName>
</protein>
<organism evidence="2 3">
    <name type="scientific">Extremus antarcticus</name>
    <dbReference type="NCBI Taxonomy" id="702011"/>
    <lineage>
        <taxon>Eukaryota</taxon>
        <taxon>Fungi</taxon>
        <taxon>Dikarya</taxon>
        <taxon>Ascomycota</taxon>
        <taxon>Pezizomycotina</taxon>
        <taxon>Dothideomycetes</taxon>
        <taxon>Dothideomycetidae</taxon>
        <taxon>Mycosphaerellales</taxon>
        <taxon>Extremaceae</taxon>
        <taxon>Extremus</taxon>
    </lineage>
</organism>
<evidence type="ECO:0000313" key="2">
    <source>
        <dbReference type="EMBL" id="KAK3046172.1"/>
    </source>
</evidence>
<evidence type="ECO:0008006" key="4">
    <source>
        <dbReference type="Google" id="ProtNLM"/>
    </source>
</evidence>
<reference evidence="2" key="1">
    <citation type="submission" date="2023-04" db="EMBL/GenBank/DDBJ databases">
        <title>Black Yeasts Isolated from many extreme environments.</title>
        <authorList>
            <person name="Coleine C."/>
            <person name="Stajich J.E."/>
            <person name="Selbmann L."/>
        </authorList>
    </citation>
    <scope>NUCLEOTIDE SEQUENCE</scope>
    <source>
        <strain evidence="2">CCFEE 5312</strain>
    </source>
</reference>
<evidence type="ECO:0000256" key="1">
    <source>
        <dbReference type="SAM" id="SignalP"/>
    </source>
</evidence>